<keyword evidence="1" id="KW-0456">Lyase</keyword>
<dbReference type="InterPro" id="IPR032466">
    <property type="entry name" value="Metal_Hydrolase"/>
</dbReference>
<organism evidence="4 5">
    <name type="scientific">Rhodopseudomonas palustris</name>
    <dbReference type="NCBI Taxonomy" id="1076"/>
    <lineage>
        <taxon>Bacteria</taxon>
        <taxon>Pseudomonadati</taxon>
        <taxon>Pseudomonadota</taxon>
        <taxon>Alphaproteobacteria</taxon>
        <taxon>Hyphomicrobiales</taxon>
        <taxon>Nitrobacteraceae</taxon>
        <taxon>Rhodopseudomonas</taxon>
    </lineage>
</organism>
<evidence type="ECO:0000313" key="4">
    <source>
        <dbReference type="EMBL" id="RJF69217.1"/>
    </source>
</evidence>
<evidence type="ECO:0000256" key="1">
    <source>
        <dbReference type="ARBA" id="ARBA00023239"/>
    </source>
</evidence>
<dbReference type="Gene3D" id="3.20.20.140">
    <property type="entry name" value="Metal-dependent hydrolases"/>
    <property type="match status" value="1"/>
</dbReference>
<dbReference type="PANTHER" id="PTHR21240">
    <property type="entry name" value="2-AMINO-3-CARBOXYLMUCONATE-6-SEMIALDEHYDE DECARBOXYLASE"/>
    <property type="match status" value="1"/>
</dbReference>
<dbReference type="OrthoDB" id="9799024at2"/>
<dbReference type="SUPFAM" id="SSF51556">
    <property type="entry name" value="Metallo-dependent hydrolases"/>
    <property type="match status" value="1"/>
</dbReference>
<evidence type="ECO:0000259" key="3">
    <source>
        <dbReference type="Pfam" id="PF04909"/>
    </source>
</evidence>
<dbReference type="InterPro" id="IPR032465">
    <property type="entry name" value="ACMSD"/>
</dbReference>
<dbReference type="GO" id="GO:0016831">
    <property type="term" value="F:carboxy-lyase activity"/>
    <property type="evidence" value="ECO:0007669"/>
    <property type="project" value="InterPro"/>
</dbReference>
<dbReference type="InterPro" id="IPR006680">
    <property type="entry name" value="Amidohydro-rel"/>
</dbReference>
<sequence length="335" mass="37713">MPSIDFGPLLSTKTRRPPMQHETPVIAIEEHYWDPEMVSHFPTGENASPLANLLTELGDVRLRAMDEAGIDLQVLSHGAPAAQKLSPEVAPELTRRVNDRLAEACARFPNRFAAFAALPTPTPEAAALELERCVRDLGFKGAMIHGLTNGLFIDDKRFWPIFEVAEKLDVPIYLHPSVPHAEVTRHYYDDYARELPTVIRPAWGFTVETATMAIRLILSRALESYPRLQIILGHLGETLPFLLWRINQALARPGQTPLDFRKQFCEHFHVTTSGFFSTPALICTMLELGIDRIMFAVDYPYVLNRDGTDWIEQLQIAPADKRKLIGGNASRLLKL</sequence>
<dbReference type="GO" id="GO:0005829">
    <property type="term" value="C:cytosol"/>
    <property type="evidence" value="ECO:0007669"/>
    <property type="project" value="TreeGrafter"/>
</dbReference>
<dbReference type="AlphaFoldDB" id="A0A418V0F6"/>
<dbReference type="Pfam" id="PF04909">
    <property type="entry name" value="Amidohydro_2"/>
    <property type="match status" value="1"/>
</dbReference>
<evidence type="ECO:0000256" key="2">
    <source>
        <dbReference type="SAM" id="MobiDB-lite"/>
    </source>
</evidence>
<dbReference type="GO" id="GO:0019748">
    <property type="term" value="P:secondary metabolic process"/>
    <property type="evidence" value="ECO:0007669"/>
    <property type="project" value="TreeGrafter"/>
</dbReference>
<keyword evidence="4" id="KW-0378">Hydrolase</keyword>
<dbReference type="GO" id="GO:0016787">
    <property type="term" value="F:hydrolase activity"/>
    <property type="evidence" value="ECO:0007669"/>
    <property type="project" value="UniProtKB-KW"/>
</dbReference>
<reference evidence="4 5" key="1">
    <citation type="submission" date="2018-09" db="EMBL/GenBank/DDBJ databases">
        <title>Draft genome sequence of Rhodopseudomonas palustris 2.1.18.</title>
        <authorList>
            <person name="Robertson S.L."/>
            <person name="Meyer T.E."/>
            <person name="Kyndt J.A."/>
        </authorList>
    </citation>
    <scope>NUCLEOTIDE SEQUENCE [LARGE SCALE GENOMIC DNA]</scope>
    <source>
        <strain evidence="4 5">2.1.18</strain>
    </source>
</reference>
<feature type="domain" description="Amidohydrolase-related" evidence="3">
    <location>
        <begin position="58"/>
        <end position="335"/>
    </location>
</feature>
<gene>
    <name evidence="4" type="ORF">D4Q52_21030</name>
</gene>
<dbReference type="Proteomes" id="UP000285523">
    <property type="component" value="Unassembled WGS sequence"/>
</dbReference>
<evidence type="ECO:0000313" key="5">
    <source>
        <dbReference type="Proteomes" id="UP000285523"/>
    </source>
</evidence>
<accession>A0A418V0F6</accession>
<proteinExistence type="predicted"/>
<dbReference type="PANTHER" id="PTHR21240:SF30">
    <property type="entry name" value="AMIDOHYDROLASE-RELATED DOMAIN-CONTAINING PROTEIN-RELATED"/>
    <property type="match status" value="1"/>
</dbReference>
<name>A0A418V0F6_RHOPL</name>
<protein>
    <submittedName>
        <fullName evidence="4">Amidohydrolase</fullName>
    </submittedName>
</protein>
<feature type="region of interest" description="Disordered" evidence="2">
    <location>
        <begin position="1"/>
        <end position="20"/>
    </location>
</feature>
<dbReference type="EMBL" id="QYYD01000025">
    <property type="protein sequence ID" value="RJF69217.1"/>
    <property type="molecule type" value="Genomic_DNA"/>
</dbReference>
<comment type="caution">
    <text evidence="4">The sequence shown here is derived from an EMBL/GenBank/DDBJ whole genome shotgun (WGS) entry which is preliminary data.</text>
</comment>